<comment type="caution">
    <text evidence="2">The sequence shown here is derived from an EMBL/GenBank/DDBJ whole genome shotgun (WGS) entry which is preliminary data.</text>
</comment>
<keyword evidence="1" id="KW-0472">Membrane</keyword>
<organism evidence="2 3">
    <name type="scientific">Cercopithifilaria johnstoni</name>
    <dbReference type="NCBI Taxonomy" id="2874296"/>
    <lineage>
        <taxon>Eukaryota</taxon>
        <taxon>Metazoa</taxon>
        <taxon>Ecdysozoa</taxon>
        <taxon>Nematoda</taxon>
        <taxon>Chromadorea</taxon>
        <taxon>Rhabditida</taxon>
        <taxon>Spirurina</taxon>
        <taxon>Spiruromorpha</taxon>
        <taxon>Filarioidea</taxon>
        <taxon>Onchocercidae</taxon>
        <taxon>Cercopithifilaria</taxon>
    </lineage>
</organism>
<feature type="transmembrane region" description="Helical" evidence="1">
    <location>
        <begin position="30"/>
        <end position="50"/>
    </location>
</feature>
<keyword evidence="1" id="KW-1133">Transmembrane helix</keyword>
<name>A0A8J2QB40_9BILA</name>
<evidence type="ECO:0000313" key="3">
    <source>
        <dbReference type="Proteomes" id="UP000746747"/>
    </source>
</evidence>
<protein>
    <submittedName>
        <fullName evidence="2">Uncharacterized protein</fullName>
    </submittedName>
</protein>
<keyword evidence="1" id="KW-0812">Transmembrane</keyword>
<keyword evidence="3" id="KW-1185">Reference proteome</keyword>
<feature type="transmembrane region" description="Helical" evidence="1">
    <location>
        <begin position="175"/>
        <end position="200"/>
    </location>
</feature>
<feature type="transmembrane region" description="Helical" evidence="1">
    <location>
        <begin position="104"/>
        <end position="125"/>
    </location>
</feature>
<gene>
    <name evidence="2" type="ORF">CJOHNSTONI_LOCUS9422</name>
</gene>
<reference evidence="2" key="1">
    <citation type="submission" date="2021-09" db="EMBL/GenBank/DDBJ databases">
        <authorList>
            <consortium name="Pathogen Informatics"/>
        </authorList>
    </citation>
    <scope>NUCLEOTIDE SEQUENCE</scope>
</reference>
<dbReference type="Proteomes" id="UP000746747">
    <property type="component" value="Unassembled WGS sequence"/>
</dbReference>
<evidence type="ECO:0000256" key="1">
    <source>
        <dbReference type="SAM" id="Phobius"/>
    </source>
</evidence>
<dbReference type="EMBL" id="CAKAEH010001858">
    <property type="protein sequence ID" value="CAG9539857.1"/>
    <property type="molecule type" value="Genomic_DNA"/>
</dbReference>
<proteinExistence type="predicted"/>
<evidence type="ECO:0000313" key="2">
    <source>
        <dbReference type="EMBL" id="CAG9539857.1"/>
    </source>
</evidence>
<accession>A0A8J2QB40</accession>
<feature type="transmembrane region" description="Helical" evidence="1">
    <location>
        <begin position="5"/>
        <end position="24"/>
    </location>
</feature>
<feature type="transmembrane region" description="Helical" evidence="1">
    <location>
        <begin position="146"/>
        <end position="169"/>
    </location>
</feature>
<feature type="transmembrane region" description="Helical" evidence="1">
    <location>
        <begin position="71"/>
        <end position="92"/>
    </location>
</feature>
<dbReference type="AlphaFoldDB" id="A0A8J2QB40"/>
<dbReference type="OrthoDB" id="5870582at2759"/>
<sequence length="242" mass="27638">MSLFFLSLDVILPYSIMLFAIWKVENVTVKWYGINLLAAYSFGSVGYYINLELEEKLKSSNDILFSMKSRVFILVYSLAQILSIPVASLNLINNKAVAVFATISYYYTNAILYLSSVIILCAAIYTACRHKSCGKNQQLKKALRPLIFYFLPITLMDFFIIVAIIGKAINIDRSVIFFRIIYTILKFRVTLLALCTVFVLPPFRKAMFNLLGIRRQQQIIVVIPLTTIHPNGERNNISLHDL</sequence>